<dbReference type="RefSeq" id="WP_275230557.1">
    <property type="nucleotide sequence ID" value="NZ_JARESE010000082.1"/>
</dbReference>
<dbReference type="Pfam" id="PF13711">
    <property type="entry name" value="DUF4160"/>
    <property type="match status" value="1"/>
</dbReference>
<sequence length="68" mass="7725">MRIGPCRFYFFSHEPNGPPHVHLDRDMATIKVWLDPVETARSRGFRAGDWWHCRDGEGKPGQADGGMA</sequence>
<gene>
    <name evidence="1" type="ORF">PYV00_21975</name>
</gene>
<dbReference type="Proteomes" id="UP001216253">
    <property type="component" value="Unassembled WGS sequence"/>
</dbReference>
<protein>
    <submittedName>
        <fullName evidence="1">DUF4160 domain-containing protein</fullName>
    </submittedName>
</protein>
<accession>A0ABT5WWY0</accession>
<comment type="caution">
    <text evidence="1">The sequence shown here is derived from an EMBL/GenBank/DDBJ whole genome shotgun (WGS) entry which is preliminary data.</text>
</comment>
<proteinExistence type="predicted"/>
<organism evidence="1 2">
    <name type="scientific">Novosphingobium album</name>
    <name type="common">ex Liu et al. 2023</name>
    <dbReference type="NCBI Taxonomy" id="3031130"/>
    <lineage>
        <taxon>Bacteria</taxon>
        <taxon>Pseudomonadati</taxon>
        <taxon>Pseudomonadota</taxon>
        <taxon>Alphaproteobacteria</taxon>
        <taxon>Sphingomonadales</taxon>
        <taxon>Sphingomonadaceae</taxon>
        <taxon>Novosphingobium</taxon>
    </lineage>
</organism>
<evidence type="ECO:0000313" key="1">
    <source>
        <dbReference type="EMBL" id="MDE8654367.1"/>
    </source>
</evidence>
<reference evidence="1 2" key="1">
    <citation type="submission" date="2023-03" db="EMBL/GenBank/DDBJ databases">
        <title>NovoSphingobium album sp. nov. isolated from polycyclic aromatic hydrocarbons- and heavy-metal polluted soil.</title>
        <authorList>
            <person name="Liu Z."/>
            <person name="Wang K."/>
        </authorList>
    </citation>
    <scope>NUCLEOTIDE SEQUENCE [LARGE SCALE GENOMIC DNA]</scope>
    <source>
        <strain evidence="1 2">H3SJ31-1</strain>
    </source>
</reference>
<keyword evidence="2" id="KW-1185">Reference proteome</keyword>
<evidence type="ECO:0000313" key="2">
    <source>
        <dbReference type="Proteomes" id="UP001216253"/>
    </source>
</evidence>
<dbReference type="EMBL" id="JARESE010000082">
    <property type="protein sequence ID" value="MDE8654367.1"/>
    <property type="molecule type" value="Genomic_DNA"/>
</dbReference>
<dbReference type="InterPro" id="IPR025427">
    <property type="entry name" value="DUF4160"/>
</dbReference>
<name>A0ABT5WWY0_9SPHN</name>